<protein>
    <submittedName>
        <fullName evidence="1">Uncharacterized protein</fullName>
    </submittedName>
</protein>
<accession>A0A6B8M5E0</accession>
<dbReference type="RefSeq" id="WP_081495755.1">
    <property type="nucleotide sequence ID" value="NZ_CP044331.1"/>
</dbReference>
<evidence type="ECO:0000313" key="2">
    <source>
        <dbReference type="Proteomes" id="UP000422569"/>
    </source>
</evidence>
<dbReference type="Pfam" id="PF15892">
    <property type="entry name" value="BNR_4"/>
    <property type="match status" value="1"/>
</dbReference>
<evidence type="ECO:0000313" key="1">
    <source>
        <dbReference type="EMBL" id="QGM97586.1"/>
    </source>
</evidence>
<keyword evidence="2" id="KW-1185">Reference proteome</keyword>
<gene>
    <name evidence="1" type="ORF">F7D14_09020</name>
</gene>
<dbReference type="AlphaFoldDB" id="A0A6B8M5E0"/>
<name>A0A6B8M5E0_9HYPH</name>
<dbReference type="Proteomes" id="UP000422569">
    <property type="component" value="Chromosome"/>
</dbReference>
<sequence>MSGSVQITPLRPVESWRLGEAWAGNTANAVPYRGASIIPEGEGKYITAFYDAEGRIAVHRVHSGRAASQSAIIESPRLPFDAHQAISLGRDSLGKLQLAFGAHSGSVLFCAARQPDFMDGFCPIETFGREARYTYPFFLDGSRMIVRSGTAASADLFLAHAGANTTEWQVEEQPIIAGRCTAGWSAGPYLNTPVRGPDGRWHLFIVWRLPPDAAGGNPVVNVGIDYASINPDFSGLETGDGRALALPLSPVTVDRCVAVGPWRTLMNQCSAAIRPNGAPIATSYWADADGVPQYRLIHRDGEGQWTSTRASDFKTSFTLDGVGTLPLPHSRPEILVTPNDVAALVYRSAEFGNGLVLSVYYPPYFRCADATNYLLVDEDLGYYEPVIARDAARTGDLIIYVQRCNQLANRDQRFAQVSAPAWLGRWRLPERRT</sequence>
<organism evidence="1 2">
    <name type="scientific">Methylocystis parvus</name>
    <dbReference type="NCBI Taxonomy" id="134"/>
    <lineage>
        <taxon>Bacteria</taxon>
        <taxon>Pseudomonadati</taxon>
        <taxon>Pseudomonadota</taxon>
        <taxon>Alphaproteobacteria</taxon>
        <taxon>Hyphomicrobiales</taxon>
        <taxon>Methylocystaceae</taxon>
        <taxon>Methylocystis</taxon>
    </lineage>
</organism>
<reference evidence="1 2" key="1">
    <citation type="submission" date="2019-09" db="EMBL/GenBank/DDBJ databases">
        <title>Isolation and complete genome sequencing of Methylocystis species.</title>
        <authorList>
            <person name="Rumah B.L."/>
            <person name="Stead C.E."/>
            <person name="Stevens B.C."/>
            <person name="Minton N.P."/>
            <person name="Grosse-Honebrink A."/>
            <person name="Zhang Y."/>
        </authorList>
    </citation>
    <scope>NUCLEOTIDE SEQUENCE [LARGE SCALE GENOMIC DNA]</scope>
    <source>
        <strain evidence="1 2">BRCS2</strain>
    </source>
</reference>
<proteinExistence type="predicted"/>
<dbReference type="EMBL" id="CP044331">
    <property type="protein sequence ID" value="QGM97586.1"/>
    <property type="molecule type" value="Genomic_DNA"/>
</dbReference>
<dbReference type="KEGG" id="mpar:F7D14_09020"/>